<dbReference type="PANTHER" id="PTHR46232">
    <property type="entry name" value="SMARCE1 REGULATOR OF CHROMATIN"/>
    <property type="match status" value="1"/>
</dbReference>
<proteinExistence type="predicted"/>
<dbReference type="PANTHER" id="PTHR46232:SF1">
    <property type="entry name" value="SWI_SNF-RELATED MATRIX-ASSOCIATED ACTIN-DEPENDENT REGULATOR OF CHROMATIN SUBFAMILY E MEMBER 1"/>
    <property type="match status" value="1"/>
</dbReference>
<dbReference type="GO" id="GO:0045892">
    <property type="term" value="P:negative regulation of DNA-templated transcription"/>
    <property type="evidence" value="ECO:0007669"/>
    <property type="project" value="TreeGrafter"/>
</dbReference>
<protein>
    <submittedName>
        <fullName evidence="2">(raccoon dog) hypothetical protein</fullName>
    </submittedName>
</protein>
<accession>A0A811YSY4</accession>
<dbReference type="Proteomes" id="UP000645828">
    <property type="component" value="Unassembled WGS sequence"/>
</dbReference>
<name>A0A811YSY4_NYCPR</name>
<gene>
    <name evidence="2" type="ORF">NYPRO_LOCUS10210</name>
</gene>
<evidence type="ECO:0000313" key="3">
    <source>
        <dbReference type="Proteomes" id="UP000645828"/>
    </source>
</evidence>
<sequence length="213" mass="24572">MPYMRRSRKVWEQAKASNPDLRLWEIGKIIDGCEAALEEESRQRQSCMEKGEPYMSIRPHTATACFQRSHRLINEMLSERVVRRLEAELLQIEERPQEEKRKFLESTDSFNNELKRLCIAAEMAQASEQARRRQEEREQEAAEQAEATHLEEATESQQNGVHGEEGMSTPEDEESRWQGVDKEGTVIVTLALSNSTAWEEPPTGPTPDDEKKE</sequence>
<keyword evidence="3" id="KW-1185">Reference proteome</keyword>
<organism evidence="2 3">
    <name type="scientific">Nyctereutes procyonoides</name>
    <name type="common">Raccoon dog</name>
    <name type="synonym">Canis procyonoides</name>
    <dbReference type="NCBI Taxonomy" id="34880"/>
    <lineage>
        <taxon>Eukaryota</taxon>
        <taxon>Metazoa</taxon>
        <taxon>Chordata</taxon>
        <taxon>Craniata</taxon>
        <taxon>Vertebrata</taxon>
        <taxon>Euteleostomi</taxon>
        <taxon>Mammalia</taxon>
        <taxon>Eutheria</taxon>
        <taxon>Laurasiatheria</taxon>
        <taxon>Carnivora</taxon>
        <taxon>Caniformia</taxon>
        <taxon>Canidae</taxon>
        <taxon>Nyctereutes</taxon>
    </lineage>
</organism>
<dbReference type="GO" id="GO:0016922">
    <property type="term" value="F:nuclear receptor binding"/>
    <property type="evidence" value="ECO:0007669"/>
    <property type="project" value="TreeGrafter"/>
</dbReference>
<dbReference type="EMBL" id="CAJHUB010000678">
    <property type="protein sequence ID" value="CAD7677412.1"/>
    <property type="molecule type" value="Genomic_DNA"/>
</dbReference>
<feature type="compositionally biased region" description="Basic and acidic residues" evidence="1">
    <location>
        <begin position="129"/>
        <end position="152"/>
    </location>
</feature>
<feature type="region of interest" description="Disordered" evidence="1">
    <location>
        <begin position="128"/>
        <end position="213"/>
    </location>
</feature>
<dbReference type="AlphaFoldDB" id="A0A811YSY4"/>
<reference evidence="2" key="1">
    <citation type="submission" date="2020-12" db="EMBL/GenBank/DDBJ databases">
        <authorList>
            <consortium name="Molecular Ecology Group"/>
        </authorList>
    </citation>
    <scope>NUCLEOTIDE SEQUENCE</scope>
    <source>
        <strain evidence="2">TBG_1078</strain>
    </source>
</reference>
<evidence type="ECO:0000256" key="1">
    <source>
        <dbReference type="SAM" id="MobiDB-lite"/>
    </source>
</evidence>
<comment type="caution">
    <text evidence="2">The sequence shown here is derived from an EMBL/GenBank/DDBJ whole genome shotgun (WGS) entry which is preliminary data.</text>
</comment>
<dbReference type="GO" id="GO:0016514">
    <property type="term" value="C:SWI/SNF complex"/>
    <property type="evidence" value="ECO:0007669"/>
    <property type="project" value="TreeGrafter"/>
</dbReference>
<dbReference type="GO" id="GO:0031492">
    <property type="term" value="F:nucleosomal DNA binding"/>
    <property type="evidence" value="ECO:0007669"/>
    <property type="project" value="TreeGrafter"/>
</dbReference>
<evidence type="ECO:0000313" key="2">
    <source>
        <dbReference type="EMBL" id="CAD7677412.1"/>
    </source>
</evidence>
<feature type="compositionally biased region" description="Basic and acidic residues" evidence="1">
    <location>
        <begin position="175"/>
        <end position="184"/>
    </location>
</feature>